<dbReference type="GO" id="GO:0052689">
    <property type="term" value="F:carboxylic ester hydrolase activity"/>
    <property type="evidence" value="ECO:0007669"/>
    <property type="project" value="TreeGrafter"/>
</dbReference>
<organism evidence="2 3">
    <name type="scientific">Allorhizobium borbori</name>
    <dbReference type="NCBI Taxonomy" id="485907"/>
    <lineage>
        <taxon>Bacteria</taxon>
        <taxon>Pseudomonadati</taxon>
        <taxon>Pseudomonadota</taxon>
        <taxon>Alphaproteobacteria</taxon>
        <taxon>Hyphomicrobiales</taxon>
        <taxon>Rhizobiaceae</taxon>
        <taxon>Rhizobium/Agrobacterium group</taxon>
        <taxon>Allorhizobium</taxon>
    </lineage>
</organism>
<keyword evidence="3" id="KW-1185">Reference proteome</keyword>
<evidence type="ECO:0000259" key="1">
    <source>
        <dbReference type="Pfam" id="PF12697"/>
    </source>
</evidence>
<dbReference type="SUPFAM" id="SSF53474">
    <property type="entry name" value="alpha/beta-Hydrolases"/>
    <property type="match status" value="2"/>
</dbReference>
<feature type="domain" description="AB hydrolase-1" evidence="1">
    <location>
        <begin position="61"/>
        <end position="253"/>
    </location>
</feature>
<evidence type="ECO:0000313" key="3">
    <source>
        <dbReference type="Proteomes" id="UP000584824"/>
    </source>
</evidence>
<dbReference type="RefSeq" id="WP_183795678.1">
    <property type="nucleotide sequence ID" value="NZ_JACIDU010000032.1"/>
</dbReference>
<dbReference type="PANTHER" id="PTHR43265">
    <property type="entry name" value="ESTERASE ESTD"/>
    <property type="match status" value="1"/>
</dbReference>
<dbReference type="Proteomes" id="UP000584824">
    <property type="component" value="Unassembled WGS sequence"/>
</dbReference>
<dbReference type="InterPro" id="IPR053145">
    <property type="entry name" value="AB_hydrolase_Est10"/>
</dbReference>
<evidence type="ECO:0000313" key="2">
    <source>
        <dbReference type="EMBL" id="MBB4105830.1"/>
    </source>
</evidence>
<reference evidence="2 3" key="1">
    <citation type="submission" date="2020-08" db="EMBL/GenBank/DDBJ databases">
        <title>Genomic Encyclopedia of Type Strains, Phase IV (KMG-IV): sequencing the most valuable type-strain genomes for metagenomic binning, comparative biology and taxonomic classification.</title>
        <authorList>
            <person name="Goeker M."/>
        </authorList>
    </citation>
    <scope>NUCLEOTIDE SEQUENCE [LARGE SCALE GENOMIC DNA]</scope>
    <source>
        <strain evidence="2 3">DSM 26385</strain>
    </source>
</reference>
<name>A0A7W6K7Z8_9HYPH</name>
<dbReference type="AlphaFoldDB" id="A0A7W6K7Z8"/>
<dbReference type="EMBL" id="JACIDU010000032">
    <property type="protein sequence ID" value="MBB4105830.1"/>
    <property type="molecule type" value="Genomic_DNA"/>
</dbReference>
<feature type="domain" description="AB hydrolase-1" evidence="1">
    <location>
        <begin position="330"/>
        <end position="576"/>
    </location>
</feature>
<dbReference type="Gene3D" id="3.40.50.1820">
    <property type="entry name" value="alpha/beta hydrolase"/>
    <property type="match status" value="2"/>
</dbReference>
<keyword evidence="2" id="KW-0378">Hydrolase</keyword>
<dbReference type="InterPro" id="IPR029058">
    <property type="entry name" value="AB_hydrolase_fold"/>
</dbReference>
<dbReference type="PANTHER" id="PTHR43265:SF1">
    <property type="entry name" value="ESTERASE ESTD"/>
    <property type="match status" value="1"/>
</dbReference>
<comment type="caution">
    <text evidence="2">The sequence shown here is derived from an EMBL/GenBank/DDBJ whole genome shotgun (WGS) entry which is preliminary data.</text>
</comment>
<protein>
    <submittedName>
        <fullName evidence="2">Alpha-beta hydrolase superfamily lysophospholipase</fullName>
    </submittedName>
</protein>
<dbReference type="Pfam" id="PF12697">
    <property type="entry name" value="Abhydrolase_6"/>
    <property type="match status" value="2"/>
</dbReference>
<gene>
    <name evidence="2" type="ORF">GGQ66_004418</name>
</gene>
<sequence length="596" mass="63788">MAAVCVPTMQDSDEAGPPAFDHESQPVAFSGMAGIFTPAPARGNLAVLFVSPWGLEDLCVRKFWRVISEHLAARNVASLRFDLPGTGDSLDPASFEGGLGLWEDAIAAAAAELSRRSGARRIVLVGQGLGAALAVRVSSRLENLAGMALLAPVVSGRFHLREIAAMSRMVDDSLGLAEDQRQTKGVAIAGFTLADPIAADIKRLDLMALDGLPAVPCLVAERAARPSDGEFAVYLAARGATVERLAFDGYEALTANPAVSKVPEDVAARIVDWIATLVPASGALATPPALLAAGTLDGGTFRETPVCFGHESPLYGVLTRPAGKRHGATVLFLSTGYDRHAGWGRTTVMMARQLAERGIASLRFDAANVADSPPAPHAPAQVLYSTAQEQDVAAALDFLTRQDLGPIILAGRCSGAYLSFRAAVTDPRIAGAVVVNPYTFRWQPGRDVDSALQFGARALSDYGQRALQWATVRRLLKGEIDVRRALTNIASVVSKKALQPLMLFLRHYTEEGRLVHAAFRTLARRATKMTLVYSESDVGWEHFSSYFGQRGERMGEYGNVQLVVIPNADHNLSPPHARAVYLDEVTALARQFSSQN</sequence>
<dbReference type="InterPro" id="IPR000073">
    <property type="entry name" value="AB_hydrolase_1"/>
</dbReference>
<accession>A0A7W6K7Z8</accession>
<proteinExistence type="predicted"/>